<dbReference type="Proteomes" id="UP000620124">
    <property type="component" value="Unassembled WGS sequence"/>
</dbReference>
<keyword evidence="2" id="KW-1185">Reference proteome</keyword>
<dbReference type="EMBL" id="JACAZI010000002">
    <property type="protein sequence ID" value="KAF7368333.1"/>
    <property type="molecule type" value="Genomic_DNA"/>
</dbReference>
<accession>A0A8H6YXL4</accession>
<sequence>MPANPLEIPELVERCICLLADDENMSHWHRRLNLTSCALVARSWVDAAQSWLFRAPHEINVSWDENEVLLRFHRALQNSPHLTRHVRDLLINAYMDCSITQTTLEKTSGIRTPSSSCSVSPTLRRVGINTLVDDLVFFGDVWKRCSPSIRHLELQIWFDLVYQPACDAPEPAVPIQLDSLQVAFSRSPFRNKHPAYEGPLDPEVVYPWALHPFDLSNLKALSIQDEMGVPWERFGKTVQVLDVYATAGERTIDLSSFPNLAVFRISRDWAISPMMISTLSTITSSSSIRTITIDLGYNDIYTGYNDLEEAECPELDAVLSALPMENPPTIEFEVTLESETHEMAKRCFPRLMERGMLHFVSASESFRQLVERSN</sequence>
<organism evidence="1 2">
    <name type="scientific">Mycena venus</name>
    <dbReference type="NCBI Taxonomy" id="2733690"/>
    <lineage>
        <taxon>Eukaryota</taxon>
        <taxon>Fungi</taxon>
        <taxon>Dikarya</taxon>
        <taxon>Basidiomycota</taxon>
        <taxon>Agaricomycotina</taxon>
        <taxon>Agaricomycetes</taxon>
        <taxon>Agaricomycetidae</taxon>
        <taxon>Agaricales</taxon>
        <taxon>Marasmiineae</taxon>
        <taxon>Mycenaceae</taxon>
        <taxon>Mycena</taxon>
    </lineage>
</organism>
<evidence type="ECO:0000313" key="2">
    <source>
        <dbReference type="Proteomes" id="UP000620124"/>
    </source>
</evidence>
<comment type="caution">
    <text evidence="1">The sequence shown here is derived from an EMBL/GenBank/DDBJ whole genome shotgun (WGS) entry which is preliminary data.</text>
</comment>
<gene>
    <name evidence="1" type="ORF">MVEN_00154700</name>
</gene>
<evidence type="ECO:0000313" key="1">
    <source>
        <dbReference type="EMBL" id="KAF7368333.1"/>
    </source>
</evidence>
<proteinExistence type="predicted"/>
<protein>
    <submittedName>
        <fullName evidence="1">Uncharacterized protein</fullName>
    </submittedName>
</protein>
<name>A0A8H6YXL4_9AGAR</name>
<dbReference type="OrthoDB" id="2935085at2759"/>
<dbReference type="AlphaFoldDB" id="A0A8H6YXL4"/>
<reference evidence="1" key="1">
    <citation type="submission" date="2020-05" db="EMBL/GenBank/DDBJ databases">
        <title>Mycena genomes resolve the evolution of fungal bioluminescence.</title>
        <authorList>
            <person name="Tsai I.J."/>
        </authorList>
    </citation>
    <scope>NUCLEOTIDE SEQUENCE</scope>
    <source>
        <strain evidence="1">CCC161011</strain>
    </source>
</reference>